<dbReference type="AlphaFoldDB" id="A0AAI9EA12"/>
<protein>
    <recommendedName>
        <fullName evidence="1">DUF4470 domain-containing protein</fullName>
    </recommendedName>
</protein>
<gene>
    <name evidence="2" type="ORF">LECACI_7A003771</name>
</gene>
<keyword evidence="3" id="KW-1185">Reference proteome</keyword>
<dbReference type="Pfam" id="PF14737">
    <property type="entry name" value="DUF4470"/>
    <property type="match status" value="1"/>
</dbReference>
<dbReference type="Proteomes" id="UP001296104">
    <property type="component" value="Unassembled WGS sequence"/>
</dbReference>
<dbReference type="InterPro" id="IPR027974">
    <property type="entry name" value="DUF4470"/>
</dbReference>
<feature type="domain" description="DUF4470" evidence="1">
    <location>
        <begin position="2"/>
        <end position="67"/>
    </location>
</feature>
<name>A0AAI9EA12_9PEZI</name>
<organism evidence="2 3">
    <name type="scientific">Lecanosticta acicola</name>
    <dbReference type="NCBI Taxonomy" id="111012"/>
    <lineage>
        <taxon>Eukaryota</taxon>
        <taxon>Fungi</taxon>
        <taxon>Dikarya</taxon>
        <taxon>Ascomycota</taxon>
        <taxon>Pezizomycotina</taxon>
        <taxon>Dothideomycetes</taxon>
        <taxon>Dothideomycetidae</taxon>
        <taxon>Mycosphaerellales</taxon>
        <taxon>Mycosphaerellaceae</taxon>
        <taxon>Lecanosticta</taxon>
    </lineage>
</organism>
<sequence length="703" mass="80298">MFGGIGDGRNLLASLGRLTAAQTQTLISDKRSFHFTIVDLNNAIIARNILVIIILWEVGKAIAEEKCEMEKELLPCLYYTYLVPIMPTEVHAVLQKRYEFAIEMLEDARSMPPVLEVPNMYPAGILRVLRQWQFDAGRQFPPCKLRSEVVQQRLYDVEHQPFGGDMSAPWGCEKEEMFYRAAGILTPPSFTEGLETNLLHAYQRFNVARPNDVSKENPEFTLGHNPFSLGVSLTAGERQAPAGRTGLYDVIKPFFSSAADAVNRLQERLKVEACVRDITCVLEQIRYGVVGHRQGVEPSGSVQDLPTSTQVQRTNLNGQKDDEYPKMYDRIHLSNIPDYIGGSLATFLYAAPLVYPGDASYVTFNNLRNPGSFMKFEHYNNEYAVLSNESDLRTAFQVRTGERDMFESFMSFPVSRYTKWHHHPLEKSSSNLMPASRMRTWLLQLFFKIAIPKDRIPRANSLVFSPMNLTNFCRVCRHLHNSGYPAHWISEVLDDVYSGTVLTRARPPRSCPLQIKEVRANKTGPALAQSTRPFVAEMPTLGSIWQFALPFGITSPLMPPIDQIHKYSIKFGNIRQFVTDTSSFILVLFFSRHYTPASEGVTPPFPQKESFRLIFLSDEEGRTSKGIKNLRNNLHAISTWQRDGKKETASFWMRKDVMEPLREGKEWVIEVWRTDVWMRQSAMQYANRIKDEGPFSTEERDSK</sequence>
<proteinExistence type="predicted"/>
<accession>A0AAI9EA12</accession>
<dbReference type="EMBL" id="CAVMBE010000019">
    <property type="protein sequence ID" value="CAK3981111.1"/>
    <property type="molecule type" value="Genomic_DNA"/>
</dbReference>
<evidence type="ECO:0000313" key="2">
    <source>
        <dbReference type="EMBL" id="CAK3981111.1"/>
    </source>
</evidence>
<reference evidence="2" key="1">
    <citation type="submission" date="2023-11" db="EMBL/GenBank/DDBJ databases">
        <authorList>
            <person name="Alioto T."/>
            <person name="Alioto T."/>
            <person name="Gomez Garrido J."/>
        </authorList>
    </citation>
    <scope>NUCLEOTIDE SEQUENCE</scope>
</reference>
<comment type="caution">
    <text evidence="2">The sequence shown here is derived from an EMBL/GenBank/DDBJ whole genome shotgun (WGS) entry which is preliminary data.</text>
</comment>
<evidence type="ECO:0000313" key="3">
    <source>
        <dbReference type="Proteomes" id="UP001296104"/>
    </source>
</evidence>
<evidence type="ECO:0000259" key="1">
    <source>
        <dbReference type="Pfam" id="PF14737"/>
    </source>
</evidence>